<dbReference type="AlphaFoldDB" id="L0AUC4"/>
<protein>
    <submittedName>
        <fullName evidence="1">Uncharacterized protein</fullName>
    </submittedName>
</protein>
<evidence type="ECO:0000313" key="1">
    <source>
        <dbReference type="EMBL" id="AFZ79237.1"/>
    </source>
</evidence>
<reference evidence="1 2" key="1">
    <citation type="journal article" date="2012" name="BMC Genomics">
        <title>Comparative genomic analysis and phylogenetic position of Theileria equi.</title>
        <authorList>
            <person name="Kappmeyer L.S."/>
            <person name="Thiagarajan M."/>
            <person name="Herndon D.R."/>
            <person name="Ramsay J.D."/>
            <person name="Caler E."/>
            <person name="Djikeng A."/>
            <person name="Gillespie J.J."/>
            <person name="Lau A.O."/>
            <person name="Roalson E.H."/>
            <person name="Silva J.C."/>
            <person name="Silva M.G."/>
            <person name="Suarez C.E."/>
            <person name="Ueti M.W."/>
            <person name="Nene V.M."/>
            <person name="Mealey R.H."/>
            <person name="Knowles D.P."/>
            <person name="Brayton K.A."/>
        </authorList>
    </citation>
    <scope>NUCLEOTIDE SEQUENCE [LARGE SCALE GENOMIC DNA]</scope>
    <source>
        <strain evidence="1 2">WA</strain>
    </source>
</reference>
<accession>L0AUC4</accession>
<proteinExistence type="predicted"/>
<evidence type="ECO:0000313" key="2">
    <source>
        <dbReference type="Proteomes" id="UP000031512"/>
    </source>
</evidence>
<dbReference type="RefSeq" id="XP_004828903.1">
    <property type="nucleotide sequence ID" value="XM_004828846.1"/>
</dbReference>
<dbReference type="GeneID" id="15805890"/>
<keyword evidence="2" id="KW-1185">Reference proteome</keyword>
<dbReference type="Proteomes" id="UP000031512">
    <property type="component" value="Chromosome 1"/>
</dbReference>
<name>L0AUC4_THEEQ</name>
<gene>
    <name evidence="1" type="ORF">BEWA_020840</name>
</gene>
<dbReference type="VEuPathDB" id="PiroplasmaDB:BEWA_020840"/>
<sequence>MESRIDNPTFTIDLKRDQDYSLAQNAEVITVSNNQLLQIDGYNVCLHKPTKDGDYKVNKFLFGGEQEGLPKDLQNVTSVNVFVPETDSVKLIVRVCVAMVFNNETINLALYFVEDTENWSIYLYMEDFEHVGKIREVIDIFNCTDPLELSFNHDALFKIQLENLNSQIEEAATSYLYSKYDLWTRITRWVQELFSLPQGLRNSHFAPFF</sequence>
<dbReference type="KEGG" id="beq:BEWA_020840"/>
<dbReference type="EMBL" id="CP001669">
    <property type="protein sequence ID" value="AFZ79237.1"/>
    <property type="molecule type" value="Genomic_DNA"/>
</dbReference>
<organism evidence="1 2">
    <name type="scientific">Theileria equi strain WA</name>
    <dbReference type="NCBI Taxonomy" id="1537102"/>
    <lineage>
        <taxon>Eukaryota</taxon>
        <taxon>Sar</taxon>
        <taxon>Alveolata</taxon>
        <taxon>Apicomplexa</taxon>
        <taxon>Aconoidasida</taxon>
        <taxon>Piroplasmida</taxon>
        <taxon>Theileriidae</taxon>
        <taxon>Theileria</taxon>
    </lineage>
</organism>